<feature type="domain" description="LRAT" evidence="1">
    <location>
        <begin position="56"/>
        <end position="144"/>
    </location>
</feature>
<dbReference type="PANTHER" id="PTHR36846">
    <property type="entry name" value="PROTEIN VIAA"/>
    <property type="match status" value="1"/>
</dbReference>
<dbReference type="Pfam" id="PF13519">
    <property type="entry name" value="VWA_2"/>
    <property type="match status" value="1"/>
</dbReference>
<dbReference type="Proteomes" id="UP000251647">
    <property type="component" value="Unassembled WGS sequence"/>
</dbReference>
<evidence type="ECO:0000313" key="3">
    <source>
        <dbReference type="EMBL" id="SPY44312.1"/>
    </source>
</evidence>
<reference evidence="3 4" key="1">
    <citation type="submission" date="2018-06" db="EMBL/GenBank/DDBJ databases">
        <authorList>
            <consortium name="Pathogen Informatics"/>
            <person name="Doyle S."/>
        </authorList>
    </citation>
    <scope>NUCLEOTIDE SEQUENCE [LARGE SCALE GENOMIC DNA]</scope>
    <source>
        <strain evidence="3 4">NCTC11647</strain>
    </source>
</reference>
<feature type="domain" description="VWFA" evidence="2">
    <location>
        <begin position="398"/>
        <end position="501"/>
    </location>
</feature>
<dbReference type="AlphaFoldDB" id="A0A2T3QJK6"/>
<evidence type="ECO:0000259" key="2">
    <source>
        <dbReference type="Pfam" id="PF13519"/>
    </source>
</evidence>
<dbReference type="InterPro" id="IPR036465">
    <property type="entry name" value="vWFA_dom_sf"/>
</dbReference>
<dbReference type="OrthoDB" id="9812095at2"/>
<dbReference type="Gene3D" id="3.40.50.410">
    <property type="entry name" value="von Willebrand factor, type A domain"/>
    <property type="match status" value="1"/>
</dbReference>
<dbReference type="Gene3D" id="3.90.1720.10">
    <property type="entry name" value="endopeptidase domain like (from Nostoc punctiforme)"/>
    <property type="match status" value="1"/>
</dbReference>
<dbReference type="InterPro" id="IPR007053">
    <property type="entry name" value="LRAT_dom"/>
</dbReference>
<evidence type="ECO:0000259" key="1">
    <source>
        <dbReference type="Pfam" id="PF04970"/>
    </source>
</evidence>
<dbReference type="GO" id="GO:0005829">
    <property type="term" value="C:cytosol"/>
    <property type="evidence" value="ECO:0007669"/>
    <property type="project" value="TreeGrafter"/>
</dbReference>
<protein>
    <submittedName>
        <fullName evidence="3">VWA domain protein interacting with AAA ATPase</fullName>
    </submittedName>
</protein>
<dbReference type="PANTHER" id="PTHR36846:SF1">
    <property type="entry name" value="PROTEIN VIAA"/>
    <property type="match status" value="1"/>
</dbReference>
<organism evidence="3 4">
    <name type="scientific">Photobacterium damselae</name>
    <dbReference type="NCBI Taxonomy" id="38293"/>
    <lineage>
        <taxon>Bacteria</taxon>
        <taxon>Pseudomonadati</taxon>
        <taxon>Pseudomonadota</taxon>
        <taxon>Gammaproteobacteria</taxon>
        <taxon>Vibrionales</taxon>
        <taxon>Vibrionaceae</taxon>
        <taxon>Photobacterium</taxon>
    </lineage>
</organism>
<name>A0A2T3QJK6_PHODM</name>
<dbReference type="SUPFAM" id="SSF53300">
    <property type="entry name" value="vWA-like"/>
    <property type="match status" value="1"/>
</dbReference>
<dbReference type="RefSeq" id="WP_036765908.1">
    <property type="nucleotide sequence ID" value="NZ_PYOG01000011.1"/>
</dbReference>
<evidence type="ECO:0000313" key="4">
    <source>
        <dbReference type="Proteomes" id="UP000251647"/>
    </source>
</evidence>
<accession>A0A2T3QJK6</accession>
<gene>
    <name evidence="3" type="primary">viaA_1</name>
    <name evidence="3" type="ORF">NCTC11647_03250</name>
</gene>
<dbReference type="Pfam" id="PF04970">
    <property type="entry name" value="LRAT"/>
    <property type="match status" value="1"/>
</dbReference>
<sequence length="549" mass="61332">MIPILGMLSEVATSAFTRFVLVKLATKATKYFIDDNFRSKVTPVEGSVVYSDLFTGVEHSGIYIGDGKISNIVVTGTFESEVKLDSASTFVDSSKLHSKIYVSCNSNGAVGHQMVADEAESRIGDKAFYGLIIQNCHEFSRKCVEKAPENLNLGLWDKVTSSFEIEDTWEFTIGALKRSAKKHMRATKWRLWEQGQGNSISESELKQIYHQLDNTPLDSQTLDAIIHSQSELERYSKEIEDENLPASALKNIDQYKTQLAKLKYAGEKATKLSKGLGYSFTYNELKDIKDIDFSSLAQELASNQAITDIVTTLGRAYISEKTNHKQVKRINTNEVYGTHKSADISRVLPSDLALLENEDLEYLFYAKLLESNLSTYKLLGHHIDFEKENDTEEDKGPIVTCLDTSGSMSGIPILKARALLLAIHSIITKEKRELYVLLFGSRGQVKELYLSETSSSGLLPFICKEFSGGTDFETPLKRAINIIEHKEKFNKADILMITDGECNVSDNFQRMLVAKKSQLDFSVQTVICTGSFANTHQVTDGFSDRIVGI</sequence>
<proteinExistence type="predicted"/>
<dbReference type="EMBL" id="UATL01000005">
    <property type="protein sequence ID" value="SPY44312.1"/>
    <property type="molecule type" value="Genomic_DNA"/>
</dbReference>
<dbReference type="InterPro" id="IPR002035">
    <property type="entry name" value="VWF_A"/>
</dbReference>